<evidence type="ECO:0000256" key="4">
    <source>
        <dbReference type="ARBA" id="ARBA00023242"/>
    </source>
</evidence>
<evidence type="ECO:0000256" key="2">
    <source>
        <dbReference type="ARBA" id="ARBA00014654"/>
    </source>
</evidence>
<dbReference type="PANTHER" id="PTHR14087">
    <property type="entry name" value="THYMOCYTE NUCLEAR PROTEIN 1"/>
    <property type="match status" value="1"/>
</dbReference>
<reference evidence="7" key="1">
    <citation type="submission" date="2022-11" db="EMBL/GenBank/DDBJ databases">
        <title>Chromosomal genome sequence assembly and mating type (MAT) locus characterization of the leprose asexual lichenized fungus Lepraria neglecta (Nyl.) Erichsen.</title>
        <authorList>
            <person name="Allen J.L."/>
            <person name="Pfeffer B."/>
        </authorList>
    </citation>
    <scope>NUCLEOTIDE SEQUENCE</scope>
    <source>
        <strain evidence="7">Allen 5258</strain>
    </source>
</reference>
<name>A0AAD9ZGX8_9LECA</name>
<dbReference type="InterPro" id="IPR015947">
    <property type="entry name" value="PUA-like_sf"/>
</dbReference>
<dbReference type="Gene3D" id="3.10.590.10">
    <property type="entry name" value="ph1033 like domains"/>
    <property type="match status" value="1"/>
</dbReference>
<evidence type="ECO:0000256" key="1">
    <source>
        <dbReference type="ARBA" id="ARBA00004123"/>
    </source>
</evidence>
<feature type="region of interest" description="Disordered" evidence="5">
    <location>
        <begin position="132"/>
        <end position="152"/>
    </location>
</feature>
<evidence type="ECO:0000313" key="7">
    <source>
        <dbReference type="EMBL" id="KAK3178176.1"/>
    </source>
</evidence>
<protein>
    <recommendedName>
        <fullName evidence="2">Thymocyte nuclear protein 1</fullName>
    </recommendedName>
</protein>
<comment type="caution">
    <text evidence="7">The sequence shown here is derived from an EMBL/GenBank/DDBJ whole genome shotgun (WGS) entry which is preliminary data.</text>
</comment>
<gene>
    <name evidence="7" type="ORF">OEA41_000309</name>
</gene>
<comment type="subcellular location">
    <subcellularLocation>
        <location evidence="1">Nucleus</location>
    </subcellularLocation>
</comment>
<dbReference type="AlphaFoldDB" id="A0AAD9ZGX8"/>
<dbReference type="GO" id="GO:0005634">
    <property type="term" value="C:nucleus"/>
    <property type="evidence" value="ECO:0007669"/>
    <property type="project" value="UniProtKB-SubCell"/>
</dbReference>
<evidence type="ECO:0000256" key="5">
    <source>
        <dbReference type="SAM" id="MobiDB-lite"/>
    </source>
</evidence>
<feature type="compositionally biased region" description="Basic residues" evidence="5">
    <location>
        <begin position="95"/>
        <end position="104"/>
    </location>
</feature>
<evidence type="ECO:0000313" key="8">
    <source>
        <dbReference type="Proteomes" id="UP001276659"/>
    </source>
</evidence>
<dbReference type="Proteomes" id="UP001276659">
    <property type="component" value="Unassembled WGS sequence"/>
</dbReference>
<sequence length="344" mass="38034">MAPPKRKANAVEEATAPPAKRGRRSTMNENSKKAIEQTAASSRPSRISLAAADAPRSLRSSTDGAITPTSTTKKGMEIPINASAAKSTTKTNPAKGRKKGKKAVKVTSSQGDETPVANARYQANLSTDILTKSKPEVAEEPEEEHPEGPSYWLMKAEPDSRIEKGKDVKFSIDDLKVATAPEGWDGVRNYVARNNMRLMMKGDMAFFYHSNCKVPGIVGIMEIVQEHSVDGKFSFSAYAAQANLVSESAFDPEHPYYDEKSDREKPKWCLVHVEFRQKFPEIIKLKELQKYAKEGGVLENMQVLKQSRLSVSKVTKEEWNFITSLVDFEEVATASAQPQPQIIA</sequence>
<accession>A0AAD9ZGX8</accession>
<keyword evidence="4" id="KW-0539">Nucleus</keyword>
<dbReference type="InterPro" id="IPR047197">
    <property type="entry name" value="THYN1-like_EVE"/>
</dbReference>
<feature type="compositionally biased region" description="Polar residues" evidence="5">
    <location>
        <begin position="58"/>
        <end position="73"/>
    </location>
</feature>
<feature type="region of interest" description="Disordered" evidence="5">
    <location>
        <begin position="1"/>
        <end position="115"/>
    </location>
</feature>
<keyword evidence="8" id="KW-1185">Reference proteome</keyword>
<dbReference type="InterPro" id="IPR002740">
    <property type="entry name" value="EVE_domain"/>
</dbReference>
<dbReference type="InterPro" id="IPR052181">
    <property type="entry name" value="5hmC_binding"/>
</dbReference>
<dbReference type="Pfam" id="PF01878">
    <property type="entry name" value="EVE"/>
    <property type="match status" value="2"/>
</dbReference>
<feature type="domain" description="EVE" evidence="6">
    <location>
        <begin position="151"/>
        <end position="231"/>
    </location>
</feature>
<evidence type="ECO:0000259" key="6">
    <source>
        <dbReference type="Pfam" id="PF01878"/>
    </source>
</evidence>
<keyword evidence="3" id="KW-0597">Phosphoprotein</keyword>
<proteinExistence type="predicted"/>
<dbReference type="CDD" id="cd21133">
    <property type="entry name" value="EVE"/>
    <property type="match status" value="1"/>
</dbReference>
<dbReference type="EMBL" id="JASNWA010000003">
    <property type="protein sequence ID" value="KAK3178176.1"/>
    <property type="molecule type" value="Genomic_DNA"/>
</dbReference>
<dbReference type="SUPFAM" id="SSF88697">
    <property type="entry name" value="PUA domain-like"/>
    <property type="match status" value="1"/>
</dbReference>
<evidence type="ECO:0000256" key="3">
    <source>
        <dbReference type="ARBA" id="ARBA00022553"/>
    </source>
</evidence>
<dbReference type="PANTHER" id="PTHR14087:SF7">
    <property type="entry name" value="THYMOCYTE NUCLEAR PROTEIN 1"/>
    <property type="match status" value="1"/>
</dbReference>
<organism evidence="7 8">
    <name type="scientific">Lepraria neglecta</name>
    <dbReference type="NCBI Taxonomy" id="209136"/>
    <lineage>
        <taxon>Eukaryota</taxon>
        <taxon>Fungi</taxon>
        <taxon>Dikarya</taxon>
        <taxon>Ascomycota</taxon>
        <taxon>Pezizomycotina</taxon>
        <taxon>Lecanoromycetes</taxon>
        <taxon>OSLEUM clade</taxon>
        <taxon>Lecanoromycetidae</taxon>
        <taxon>Lecanorales</taxon>
        <taxon>Lecanorineae</taxon>
        <taxon>Stereocaulaceae</taxon>
        <taxon>Lepraria</taxon>
    </lineage>
</organism>
<feature type="domain" description="EVE" evidence="6">
    <location>
        <begin position="246"/>
        <end position="324"/>
    </location>
</feature>
<dbReference type="FunFam" id="3.10.590.10:FF:000003">
    <property type="entry name" value="Thymocyte nuclear protein 1"/>
    <property type="match status" value="1"/>
</dbReference>